<accession>A0A1T4L4X6</accession>
<keyword evidence="5 6" id="KW-0413">Isomerase</keyword>
<name>A0A1T4L4X6_9FIRM</name>
<dbReference type="EMBL" id="FUWV01000003">
    <property type="protein sequence ID" value="SJZ49601.1"/>
    <property type="molecule type" value="Genomic_DNA"/>
</dbReference>
<dbReference type="GO" id="GO:0003755">
    <property type="term" value="F:peptidyl-prolyl cis-trans isomerase activity"/>
    <property type="evidence" value="ECO:0007669"/>
    <property type="project" value="UniProtKB-KW"/>
</dbReference>
<evidence type="ECO:0000256" key="4">
    <source>
        <dbReference type="ARBA" id="ARBA00023110"/>
    </source>
</evidence>
<dbReference type="PANTHER" id="PTHR47245">
    <property type="entry name" value="PEPTIDYLPROLYL ISOMERASE"/>
    <property type="match status" value="1"/>
</dbReference>
<dbReference type="EC" id="5.2.1.8" evidence="2"/>
<feature type="domain" description="PpiC" evidence="7">
    <location>
        <begin position="195"/>
        <end position="286"/>
    </location>
</feature>
<dbReference type="InterPro" id="IPR027304">
    <property type="entry name" value="Trigger_fact/SurA_dom_sf"/>
</dbReference>
<evidence type="ECO:0000313" key="8">
    <source>
        <dbReference type="EMBL" id="SJZ49601.1"/>
    </source>
</evidence>
<evidence type="ECO:0000256" key="3">
    <source>
        <dbReference type="ARBA" id="ARBA00022729"/>
    </source>
</evidence>
<dbReference type="InterPro" id="IPR046357">
    <property type="entry name" value="PPIase_dom_sf"/>
</dbReference>
<dbReference type="Proteomes" id="UP000196365">
    <property type="component" value="Unassembled WGS sequence"/>
</dbReference>
<dbReference type="RefSeq" id="WP_143402858.1">
    <property type="nucleotide sequence ID" value="NZ_FUWV01000003.1"/>
</dbReference>
<dbReference type="Gene3D" id="1.10.4030.10">
    <property type="entry name" value="Porin chaperone SurA, peptide-binding domain"/>
    <property type="match status" value="1"/>
</dbReference>
<dbReference type="AlphaFoldDB" id="A0A1T4L4X6"/>
<dbReference type="PANTHER" id="PTHR47245:SF1">
    <property type="entry name" value="FOLDASE PROTEIN PRSA"/>
    <property type="match status" value="1"/>
</dbReference>
<sequence>MFNKSIFKKGFLIVTVFLLIGVISGCNLVQMTPEAKKKQVVAKVGKEKYTKQEFDNYFTLNQMIAQAMYGQEFPTEGEELEQAQKQYLEYFANDQLTVQLGKNEKIKVDTDKKKISEQVTQFKKSYQEALGGEEKYKEILKKNGITTEEFDQYLNDFFVDSQYAQGLQEKVVKDVKISDEEAKKYYEENKKQYDPSTVSAKHILADKEHKSLAQEIAKKAKNGENFDTLMKEYKEKEGISEAADLGEFTYGKMVPEFSEAAFALEPGEVSDVVESTYGFHVIKVEKKNKKPVQSFEEVKDSIKQELLYNEQSQKYQEYLNTKMKEITIKTYPEKL</sequence>
<comment type="catalytic activity">
    <reaction evidence="1">
        <text>[protein]-peptidylproline (omega=180) = [protein]-peptidylproline (omega=0)</text>
        <dbReference type="Rhea" id="RHEA:16237"/>
        <dbReference type="Rhea" id="RHEA-COMP:10747"/>
        <dbReference type="Rhea" id="RHEA-COMP:10748"/>
        <dbReference type="ChEBI" id="CHEBI:83833"/>
        <dbReference type="ChEBI" id="CHEBI:83834"/>
        <dbReference type="EC" id="5.2.1.8"/>
    </reaction>
</comment>
<dbReference type="SUPFAM" id="SSF109998">
    <property type="entry name" value="Triger factor/SurA peptide-binding domain-like"/>
    <property type="match status" value="1"/>
</dbReference>
<evidence type="ECO:0000256" key="5">
    <source>
        <dbReference type="ARBA" id="ARBA00023235"/>
    </source>
</evidence>
<evidence type="ECO:0000256" key="6">
    <source>
        <dbReference type="PROSITE-ProRule" id="PRU00278"/>
    </source>
</evidence>
<keyword evidence="9" id="KW-1185">Reference proteome</keyword>
<dbReference type="InterPro" id="IPR050245">
    <property type="entry name" value="PrsA_foldase"/>
</dbReference>
<protein>
    <recommendedName>
        <fullName evidence="2">peptidylprolyl isomerase</fullName>
        <ecNumber evidence="2">5.2.1.8</ecNumber>
    </recommendedName>
</protein>
<dbReference type="PROSITE" id="PS51257">
    <property type="entry name" value="PROKAR_LIPOPROTEIN"/>
    <property type="match status" value="1"/>
</dbReference>
<keyword evidence="3" id="KW-0732">Signal</keyword>
<dbReference type="Pfam" id="PF13624">
    <property type="entry name" value="SurA_N_3"/>
    <property type="match status" value="1"/>
</dbReference>
<gene>
    <name evidence="8" type="ORF">SAMN02745973_00831</name>
</gene>
<reference evidence="8 9" key="1">
    <citation type="submission" date="2017-02" db="EMBL/GenBank/DDBJ databases">
        <authorList>
            <person name="Peterson S.W."/>
        </authorList>
    </citation>
    <scope>NUCLEOTIDE SEQUENCE [LARGE SCALE GENOMIC DNA]</scope>
    <source>
        <strain evidence="8 9">DSM 15102</strain>
    </source>
</reference>
<keyword evidence="4 6" id="KW-0697">Rotamase</keyword>
<dbReference type="PROSITE" id="PS50198">
    <property type="entry name" value="PPIC_PPIASE_2"/>
    <property type="match status" value="1"/>
</dbReference>
<dbReference type="Pfam" id="PF13145">
    <property type="entry name" value="Rotamase_2"/>
    <property type="match status" value="1"/>
</dbReference>
<organism evidence="8 9">
    <name type="scientific">Garciella nitratireducens DSM 15102</name>
    <dbReference type="NCBI Taxonomy" id="1121911"/>
    <lineage>
        <taxon>Bacteria</taxon>
        <taxon>Bacillati</taxon>
        <taxon>Bacillota</taxon>
        <taxon>Clostridia</taxon>
        <taxon>Eubacteriales</taxon>
        <taxon>Eubacteriaceae</taxon>
        <taxon>Garciella</taxon>
    </lineage>
</organism>
<evidence type="ECO:0000259" key="7">
    <source>
        <dbReference type="PROSITE" id="PS50198"/>
    </source>
</evidence>
<evidence type="ECO:0000313" key="9">
    <source>
        <dbReference type="Proteomes" id="UP000196365"/>
    </source>
</evidence>
<dbReference type="Gene3D" id="3.10.50.40">
    <property type="match status" value="1"/>
</dbReference>
<dbReference type="SUPFAM" id="SSF54534">
    <property type="entry name" value="FKBP-like"/>
    <property type="match status" value="1"/>
</dbReference>
<proteinExistence type="predicted"/>
<dbReference type="OrthoDB" id="14196at2"/>
<evidence type="ECO:0000256" key="2">
    <source>
        <dbReference type="ARBA" id="ARBA00013194"/>
    </source>
</evidence>
<dbReference type="InterPro" id="IPR000297">
    <property type="entry name" value="PPIase_PpiC"/>
</dbReference>
<evidence type="ECO:0000256" key="1">
    <source>
        <dbReference type="ARBA" id="ARBA00000971"/>
    </source>
</evidence>